<evidence type="ECO:0000259" key="5">
    <source>
        <dbReference type="PROSITE" id="PS50931"/>
    </source>
</evidence>
<dbReference type="SUPFAM" id="SSF46785">
    <property type="entry name" value="Winged helix' DNA-binding domain"/>
    <property type="match status" value="1"/>
</dbReference>
<dbReference type="OrthoDB" id="5526340at2"/>
<keyword evidence="2" id="KW-0805">Transcription regulation</keyword>
<evidence type="ECO:0000313" key="6">
    <source>
        <dbReference type="EMBL" id="AFC84603.1"/>
    </source>
</evidence>
<dbReference type="Proteomes" id="UP000005234">
    <property type="component" value="Chromosome"/>
</dbReference>
<sequence>MSRLPLSQLHYFVQVAGFGNLSRAAAAAHITVSALSHQVRQLEQRLGRQLFERGPRGMELTRDGQRLLDAVGDHVVDIERALLDYQCRHDLRVSLTAIPGMLTGWLVPRLAGLVRLHPELQLDLSSTDAVVDFDRESMDLGLRYGLGSWPGVISERLFGEWIIPVAAPALLQARQLDPQRPETWPLLGDSADKWRYWFEQTGATPATRYVAEFDNVDSLQRAAVEGIGVALGRMVMAQPLIDAGLLQVIGSVYLQIPESYHLVYPPRSLQHEGVRKFRDWLSGEAALHEAHTQRRVGTGID</sequence>
<dbReference type="FunFam" id="1.10.10.10:FF:000001">
    <property type="entry name" value="LysR family transcriptional regulator"/>
    <property type="match status" value="1"/>
</dbReference>
<dbReference type="SUPFAM" id="SSF53850">
    <property type="entry name" value="Periplasmic binding protein-like II"/>
    <property type="match status" value="1"/>
</dbReference>
<dbReference type="PANTHER" id="PTHR30537:SF79">
    <property type="entry name" value="TRANSCRIPTIONAL REGULATOR-RELATED"/>
    <property type="match status" value="1"/>
</dbReference>
<dbReference type="GO" id="GO:0003700">
    <property type="term" value="F:DNA-binding transcription factor activity"/>
    <property type="evidence" value="ECO:0007669"/>
    <property type="project" value="InterPro"/>
</dbReference>
<dbReference type="STRING" id="767434.Fraau_0103"/>
<dbReference type="KEGG" id="fau:Fraau_0103"/>
<evidence type="ECO:0000256" key="2">
    <source>
        <dbReference type="ARBA" id="ARBA00023015"/>
    </source>
</evidence>
<reference evidence="6" key="1">
    <citation type="submission" date="2012-02" db="EMBL/GenBank/DDBJ databases">
        <title>The complete genome of Frateuria aurantia DSM 6220.</title>
        <authorList>
            <consortium name="US DOE Joint Genome Institute (JGI-PGF)"/>
            <person name="Lucas S."/>
            <person name="Copeland A."/>
            <person name="Lapidus A."/>
            <person name="Glavina del Rio T."/>
            <person name="Dalin E."/>
            <person name="Tice H."/>
            <person name="Bruce D."/>
            <person name="Goodwin L."/>
            <person name="Pitluck S."/>
            <person name="Peters L."/>
            <person name="Ovchinnikova G."/>
            <person name="Teshima H."/>
            <person name="Kyrpides N."/>
            <person name="Mavromatis K."/>
            <person name="Ivanova N."/>
            <person name="Brettin T."/>
            <person name="Detter J.C."/>
            <person name="Han C."/>
            <person name="Larimer F."/>
            <person name="Land M."/>
            <person name="Hauser L."/>
            <person name="Markowitz V."/>
            <person name="Cheng J.-F."/>
            <person name="Hugenholtz P."/>
            <person name="Woyke T."/>
            <person name="Wu D."/>
            <person name="Brambilla E."/>
            <person name="Klenk H.-P."/>
            <person name="Eisen J.A."/>
        </authorList>
    </citation>
    <scope>NUCLEOTIDE SEQUENCE</scope>
    <source>
        <strain evidence="6">DSM 6220</strain>
    </source>
</reference>
<dbReference type="RefSeq" id="WP_014401609.1">
    <property type="nucleotide sequence ID" value="NC_017033.1"/>
</dbReference>
<accession>H8KZU2</accession>
<dbReference type="PANTHER" id="PTHR30537">
    <property type="entry name" value="HTH-TYPE TRANSCRIPTIONAL REGULATOR"/>
    <property type="match status" value="1"/>
</dbReference>
<dbReference type="Gene3D" id="1.10.10.10">
    <property type="entry name" value="Winged helix-like DNA-binding domain superfamily/Winged helix DNA-binding domain"/>
    <property type="match status" value="1"/>
</dbReference>
<dbReference type="CDD" id="cd08432">
    <property type="entry name" value="PBP2_GcdR_TrpI_HvrB_AmpR_like"/>
    <property type="match status" value="1"/>
</dbReference>
<dbReference type="Pfam" id="PF03466">
    <property type="entry name" value="LysR_substrate"/>
    <property type="match status" value="1"/>
</dbReference>
<evidence type="ECO:0000256" key="4">
    <source>
        <dbReference type="ARBA" id="ARBA00023163"/>
    </source>
</evidence>
<keyword evidence="4" id="KW-0804">Transcription</keyword>
<dbReference type="Gene3D" id="3.40.190.10">
    <property type="entry name" value="Periplasmic binding protein-like II"/>
    <property type="match status" value="2"/>
</dbReference>
<dbReference type="PRINTS" id="PR00039">
    <property type="entry name" value="HTHLYSR"/>
</dbReference>
<evidence type="ECO:0000256" key="1">
    <source>
        <dbReference type="ARBA" id="ARBA00009437"/>
    </source>
</evidence>
<dbReference type="InterPro" id="IPR036390">
    <property type="entry name" value="WH_DNA-bd_sf"/>
</dbReference>
<name>H8KZU2_FRAAD</name>
<dbReference type="HOGENOM" id="CLU_039613_37_1_6"/>
<dbReference type="eggNOG" id="COG0583">
    <property type="taxonomic scope" value="Bacteria"/>
</dbReference>
<dbReference type="AlphaFoldDB" id="H8KZU2"/>
<feature type="domain" description="HTH lysR-type" evidence="5">
    <location>
        <begin position="4"/>
        <end position="61"/>
    </location>
</feature>
<protein>
    <submittedName>
        <fullName evidence="6">Transcriptional regulator</fullName>
    </submittedName>
</protein>
<dbReference type="EMBL" id="CP003350">
    <property type="protein sequence ID" value="AFC84603.1"/>
    <property type="molecule type" value="Genomic_DNA"/>
</dbReference>
<dbReference type="InterPro" id="IPR058163">
    <property type="entry name" value="LysR-type_TF_proteobact-type"/>
</dbReference>
<organism evidence="6 7">
    <name type="scientific">Frateuria aurantia (strain ATCC 33424 / DSM 6220 / KCTC 2777 / LMG 1558 / NBRC 3245 / NCIMB 13370)</name>
    <name type="common">Acetobacter aurantius</name>
    <dbReference type="NCBI Taxonomy" id="767434"/>
    <lineage>
        <taxon>Bacteria</taxon>
        <taxon>Pseudomonadati</taxon>
        <taxon>Pseudomonadota</taxon>
        <taxon>Gammaproteobacteria</taxon>
        <taxon>Lysobacterales</taxon>
        <taxon>Rhodanobacteraceae</taxon>
        <taxon>Frateuria</taxon>
    </lineage>
</organism>
<keyword evidence="3" id="KW-0238">DNA-binding</keyword>
<dbReference type="GO" id="GO:0006351">
    <property type="term" value="P:DNA-templated transcription"/>
    <property type="evidence" value="ECO:0007669"/>
    <property type="project" value="TreeGrafter"/>
</dbReference>
<evidence type="ECO:0000256" key="3">
    <source>
        <dbReference type="ARBA" id="ARBA00023125"/>
    </source>
</evidence>
<dbReference type="InterPro" id="IPR036388">
    <property type="entry name" value="WH-like_DNA-bd_sf"/>
</dbReference>
<dbReference type="GO" id="GO:0043565">
    <property type="term" value="F:sequence-specific DNA binding"/>
    <property type="evidence" value="ECO:0007669"/>
    <property type="project" value="TreeGrafter"/>
</dbReference>
<dbReference type="InterPro" id="IPR005119">
    <property type="entry name" value="LysR_subst-bd"/>
</dbReference>
<proteinExistence type="inferred from homology"/>
<gene>
    <name evidence="6" type="ordered locus">Fraau_0103</name>
</gene>
<evidence type="ECO:0000313" key="7">
    <source>
        <dbReference type="Proteomes" id="UP000005234"/>
    </source>
</evidence>
<dbReference type="PROSITE" id="PS50931">
    <property type="entry name" value="HTH_LYSR"/>
    <property type="match status" value="1"/>
</dbReference>
<comment type="similarity">
    <text evidence="1">Belongs to the LysR transcriptional regulatory family.</text>
</comment>
<dbReference type="InterPro" id="IPR000847">
    <property type="entry name" value="LysR_HTH_N"/>
</dbReference>
<keyword evidence="7" id="KW-1185">Reference proteome</keyword>
<dbReference type="Pfam" id="PF00126">
    <property type="entry name" value="HTH_1"/>
    <property type="match status" value="1"/>
</dbReference>